<comment type="caution">
    <text evidence="1">The sequence shown here is derived from an EMBL/GenBank/DDBJ whole genome shotgun (WGS) entry which is preliminary data.</text>
</comment>
<protein>
    <submittedName>
        <fullName evidence="1">Uncharacterized protein</fullName>
    </submittedName>
</protein>
<gene>
    <name evidence="1" type="ORF">SDC9_161956</name>
</gene>
<organism evidence="1">
    <name type="scientific">bioreactor metagenome</name>
    <dbReference type="NCBI Taxonomy" id="1076179"/>
    <lineage>
        <taxon>unclassified sequences</taxon>
        <taxon>metagenomes</taxon>
        <taxon>ecological metagenomes</taxon>
    </lineage>
</organism>
<evidence type="ECO:0000313" key="1">
    <source>
        <dbReference type="EMBL" id="MPN14629.1"/>
    </source>
</evidence>
<proteinExistence type="predicted"/>
<sequence>MVGFDKLFDDQLLIDPSLNFCDKNLIGVEILCVLKLVGKDICFLLIIHIVIHHAPHRRIPGT</sequence>
<name>A0A645FMR2_9ZZZZ</name>
<dbReference type="AlphaFoldDB" id="A0A645FMR2"/>
<accession>A0A645FMR2</accession>
<reference evidence="1" key="1">
    <citation type="submission" date="2019-08" db="EMBL/GenBank/DDBJ databases">
        <authorList>
            <person name="Kucharzyk K."/>
            <person name="Murdoch R.W."/>
            <person name="Higgins S."/>
            <person name="Loffler F."/>
        </authorList>
    </citation>
    <scope>NUCLEOTIDE SEQUENCE</scope>
</reference>
<dbReference type="EMBL" id="VSSQ01061267">
    <property type="protein sequence ID" value="MPN14629.1"/>
    <property type="molecule type" value="Genomic_DNA"/>
</dbReference>